<keyword evidence="2" id="KW-1185">Reference proteome</keyword>
<sequence>MVDLSRVALICHEEGAFGISNRRTIMQPYTEAVEPFRIKIMKKKLDSMMWKLEEYEKNIINTMKDIESADSISTISLIQSIYSIREHYENLREEIAAVQQSYNEARVAVGEEMNAVLTEFNVLKNAVQTLNKM</sequence>
<comment type="caution">
    <text evidence="1">The sequence shown here is derived from an EMBL/GenBank/DDBJ whole genome shotgun (WGS) entry which is preliminary data.</text>
</comment>
<reference evidence="1 2" key="1">
    <citation type="submission" date="2024-03" db="EMBL/GenBank/DDBJ databases">
        <title>Adaptation during the transition from Ophiocordyceps entomopathogen to insect associate is accompanied by gene loss and intensified selection.</title>
        <authorList>
            <person name="Ward C.M."/>
            <person name="Onetto C.A."/>
            <person name="Borneman A.R."/>
        </authorList>
    </citation>
    <scope>NUCLEOTIDE SEQUENCE [LARGE SCALE GENOMIC DNA]</scope>
    <source>
        <strain evidence="1">AWRI1</strain>
        <tissue evidence="1">Single Adult Female</tissue>
    </source>
</reference>
<evidence type="ECO:0000313" key="2">
    <source>
        <dbReference type="Proteomes" id="UP001367676"/>
    </source>
</evidence>
<dbReference type="EMBL" id="JBBCAQ010000018">
    <property type="protein sequence ID" value="KAK7595398.1"/>
    <property type="molecule type" value="Genomic_DNA"/>
</dbReference>
<proteinExistence type="predicted"/>
<dbReference type="AlphaFoldDB" id="A0AAN9TYP0"/>
<evidence type="ECO:0000313" key="1">
    <source>
        <dbReference type="EMBL" id="KAK7595398.1"/>
    </source>
</evidence>
<organism evidence="1 2">
    <name type="scientific">Parthenolecanium corni</name>
    <dbReference type="NCBI Taxonomy" id="536013"/>
    <lineage>
        <taxon>Eukaryota</taxon>
        <taxon>Metazoa</taxon>
        <taxon>Ecdysozoa</taxon>
        <taxon>Arthropoda</taxon>
        <taxon>Hexapoda</taxon>
        <taxon>Insecta</taxon>
        <taxon>Pterygota</taxon>
        <taxon>Neoptera</taxon>
        <taxon>Paraneoptera</taxon>
        <taxon>Hemiptera</taxon>
        <taxon>Sternorrhyncha</taxon>
        <taxon>Coccoidea</taxon>
        <taxon>Coccidae</taxon>
        <taxon>Parthenolecanium</taxon>
    </lineage>
</organism>
<protein>
    <submittedName>
        <fullName evidence="1">Uncharacterized protein</fullName>
    </submittedName>
</protein>
<name>A0AAN9TYP0_9HEMI</name>
<dbReference type="Proteomes" id="UP001367676">
    <property type="component" value="Unassembled WGS sequence"/>
</dbReference>
<accession>A0AAN9TYP0</accession>
<gene>
    <name evidence="1" type="ORF">V9T40_013223</name>
</gene>